<organism evidence="2 3">
    <name type="scientific">Candidatus Blautia faecigallinarum</name>
    <dbReference type="NCBI Taxonomy" id="2838488"/>
    <lineage>
        <taxon>Bacteria</taxon>
        <taxon>Bacillati</taxon>
        <taxon>Bacillota</taxon>
        <taxon>Clostridia</taxon>
        <taxon>Lachnospirales</taxon>
        <taxon>Lachnospiraceae</taxon>
        <taxon>Blautia</taxon>
    </lineage>
</organism>
<dbReference type="Proteomes" id="UP000824041">
    <property type="component" value="Unassembled WGS sequence"/>
</dbReference>
<protein>
    <submittedName>
        <fullName evidence="2">Uncharacterized protein</fullName>
    </submittedName>
</protein>
<evidence type="ECO:0000313" key="3">
    <source>
        <dbReference type="Proteomes" id="UP000824041"/>
    </source>
</evidence>
<proteinExistence type="predicted"/>
<dbReference type="AlphaFoldDB" id="A0A9D2DVE4"/>
<reference evidence="2" key="1">
    <citation type="journal article" date="2021" name="PeerJ">
        <title>Extensive microbial diversity within the chicken gut microbiome revealed by metagenomics and culture.</title>
        <authorList>
            <person name="Gilroy R."/>
            <person name="Ravi A."/>
            <person name="Getino M."/>
            <person name="Pursley I."/>
            <person name="Horton D.L."/>
            <person name="Alikhan N.F."/>
            <person name="Baker D."/>
            <person name="Gharbi K."/>
            <person name="Hall N."/>
            <person name="Watson M."/>
            <person name="Adriaenssens E.M."/>
            <person name="Foster-Nyarko E."/>
            <person name="Jarju S."/>
            <person name="Secka A."/>
            <person name="Antonio M."/>
            <person name="Oren A."/>
            <person name="Chaudhuri R.R."/>
            <person name="La Ragione R."/>
            <person name="Hildebrand F."/>
            <person name="Pallen M.J."/>
        </authorList>
    </citation>
    <scope>NUCLEOTIDE SEQUENCE</scope>
    <source>
        <strain evidence="2">14324</strain>
    </source>
</reference>
<evidence type="ECO:0000313" key="2">
    <source>
        <dbReference type="EMBL" id="HIZ23739.1"/>
    </source>
</evidence>
<reference evidence="2" key="2">
    <citation type="submission" date="2021-04" db="EMBL/GenBank/DDBJ databases">
        <authorList>
            <person name="Gilroy R."/>
        </authorList>
    </citation>
    <scope>NUCLEOTIDE SEQUENCE</scope>
    <source>
        <strain evidence="2">14324</strain>
    </source>
</reference>
<feature type="chain" id="PRO_5038801115" evidence="1">
    <location>
        <begin position="32"/>
        <end position="108"/>
    </location>
</feature>
<sequence>MMRTLKRYFKLLLTAVICFAMCFTARKNVMADTEEILTDGQAVPTHKEEEGVFPQKQKKRYVTVHKEEQAEKYKYRAGLFLKKVFFWLKGPGDRSGEIDPRSGRIIFP</sequence>
<evidence type="ECO:0000256" key="1">
    <source>
        <dbReference type="SAM" id="SignalP"/>
    </source>
</evidence>
<comment type="caution">
    <text evidence="2">The sequence shown here is derived from an EMBL/GenBank/DDBJ whole genome shotgun (WGS) entry which is preliminary data.</text>
</comment>
<accession>A0A9D2DVE4</accession>
<keyword evidence="1" id="KW-0732">Signal</keyword>
<dbReference type="EMBL" id="DXBU01000181">
    <property type="protein sequence ID" value="HIZ23739.1"/>
    <property type="molecule type" value="Genomic_DNA"/>
</dbReference>
<gene>
    <name evidence="2" type="ORF">IAA21_13275</name>
</gene>
<name>A0A9D2DVE4_9FIRM</name>
<feature type="signal peptide" evidence="1">
    <location>
        <begin position="1"/>
        <end position="31"/>
    </location>
</feature>